<feature type="transmembrane region" description="Helical" evidence="1">
    <location>
        <begin position="91"/>
        <end position="111"/>
    </location>
</feature>
<gene>
    <name evidence="2" type="ORF">METZ01_LOCUS1275</name>
</gene>
<evidence type="ECO:0000313" key="2">
    <source>
        <dbReference type="EMBL" id="SUZ48421.1"/>
    </source>
</evidence>
<dbReference type="AlphaFoldDB" id="A0A381N1F8"/>
<keyword evidence="1" id="KW-1133">Transmembrane helix</keyword>
<reference evidence="2" key="1">
    <citation type="submission" date="2018-05" db="EMBL/GenBank/DDBJ databases">
        <authorList>
            <person name="Lanie J.A."/>
            <person name="Ng W.-L."/>
            <person name="Kazmierczak K.M."/>
            <person name="Andrzejewski T.M."/>
            <person name="Davidsen T.M."/>
            <person name="Wayne K.J."/>
            <person name="Tettelin H."/>
            <person name="Glass J.I."/>
            <person name="Rusch D."/>
            <person name="Podicherti R."/>
            <person name="Tsui H.-C.T."/>
            <person name="Winkler M.E."/>
        </authorList>
    </citation>
    <scope>NUCLEOTIDE SEQUENCE</scope>
</reference>
<dbReference type="EMBL" id="UINC01000066">
    <property type="protein sequence ID" value="SUZ48421.1"/>
    <property type="molecule type" value="Genomic_DNA"/>
</dbReference>
<keyword evidence="1" id="KW-0812">Transmembrane</keyword>
<accession>A0A381N1F8</accession>
<proteinExistence type="predicted"/>
<keyword evidence="1" id="KW-0472">Membrane</keyword>
<protein>
    <submittedName>
        <fullName evidence="2">Uncharacterized protein</fullName>
    </submittedName>
</protein>
<feature type="transmembrane region" description="Helical" evidence="1">
    <location>
        <begin position="63"/>
        <end position="79"/>
    </location>
</feature>
<sequence length="165" mass="18483">MMKCSTSDPPANKIPDCFSKKIKFRYWKLKWIIPFLFLLMLTASTQAQETGPLLMKQELGYTLGGSVFGAGLGVVVWFMDPLNPSVTLRKTVENGFIVGTVLGALLGFYMLQNAMVFPPESTLPENLDQLLGMEDLSRPIQRSLISREEVQPAQSIKVTIFGFRF</sequence>
<organism evidence="2">
    <name type="scientific">marine metagenome</name>
    <dbReference type="NCBI Taxonomy" id="408172"/>
    <lineage>
        <taxon>unclassified sequences</taxon>
        <taxon>metagenomes</taxon>
        <taxon>ecological metagenomes</taxon>
    </lineage>
</organism>
<evidence type="ECO:0000256" key="1">
    <source>
        <dbReference type="SAM" id="Phobius"/>
    </source>
</evidence>
<name>A0A381N1F8_9ZZZZ</name>